<evidence type="ECO:0000313" key="3">
    <source>
        <dbReference type="Proteomes" id="UP001295684"/>
    </source>
</evidence>
<protein>
    <submittedName>
        <fullName evidence="2">Uncharacterized protein</fullName>
    </submittedName>
</protein>
<dbReference type="AlphaFoldDB" id="A0AAD1U5Q2"/>
<feature type="compositionally biased region" description="Basic and acidic residues" evidence="1">
    <location>
        <begin position="223"/>
        <end position="233"/>
    </location>
</feature>
<evidence type="ECO:0000313" key="2">
    <source>
        <dbReference type="EMBL" id="CAI2360967.1"/>
    </source>
</evidence>
<reference evidence="2" key="1">
    <citation type="submission" date="2023-07" db="EMBL/GenBank/DDBJ databases">
        <authorList>
            <consortium name="AG Swart"/>
            <person name="Singh M."/>
            <person name="Singh A."/>
            <person name="Seah K."/>
            <person name="Emmerich C."/>
        </authorList>
    </citation>
    <scope>NUCLEOTIDE SEQUENCE</scope>
    <source>
        <strain evidence="2">DP1</strain>
    </source>
</reference>
<keyword evidence="3" id="KW-1185">Reference proteome</keyword>
<gene>
    <name evidence="2" type="ORF">ECRASSUSDP1_LOCUS2276</name>
</gene>
<comment type="caution">
    <text evidence="2">The sequence shown here is derived from an EMBL/GenBank/DDBJ whole genome shotgun (WGS) entry which is preliminary data.</text>
</comment>
<feature type="region of interest" description="Disordered" evidence="1">
    <location>
        <begin position="223"/>
        <end position="264"/>
    </location>
</feature>
<proteinExistence type="predicted"/>
<feature type="region of interest" description="Disordered" evidence="1">
    <location>
        <begin position="1"/>
        <end position="29"/>
    </location>
</feature>
<sequence length="497" mass="56332">MKKGGGNMGQVEGKKSESRNRGLNTKKRLSVKSGLVYENNMSGAKLIGKISVQEMFNQAKCLSFSSNLFSGDSEKKFVINSSKKKIRGSKIYRSFIKENTKTQEDNIAPKVEEYTNSMLKTPEIQKMKSFKVKSPKGVKTHKKVRSSLIGMKEGSKSASKLKNNTKSSLIQKQSFAGVLTKKIKRSSNKNLGTINYPSKDKSRAPDLTKTSSFCTVVYDSDKDASQKESDSPRRKPKKDLPNYSRKKHDRMAQRSTSNKRECKSHVKGYMKATFSYKNSKQREAVHLKKKFKKAGKQEEIGVDVKPKSSLENFVYSSKILTTKNNKKLSLSFATNEHQVESFTKTIKRNYNKPWLECMKLGQKSTKNDAKNVKTNATTARSMSVRKTTVDIKTPIEISKKRTPKLTITTESSSVKPNTRFEDNYLSSSTNKSTVRNSEKLKISLNTPAIKLEKKPPRVSKFESLRKKQYMKISHYCRPSSSVSKRVNADIYEIFPND</sequence>
<evidence type="ECO:0000256" key="1">
    <source>
        <dbReference type="SAM" id="MobiDB-lite"/>
    </source>
</evidence>
<dbReference type="Proteomes" id="UP001295684">
    <property type="component" value="Unassembled WGS sequence"/>
</dbReference>
<accession>A0AAD1U5Q2</accession>
<organism evidence="2 3">
    <name type="scientific">Euplotes crassus</name>
    <dbReference type="NCBI Taxonomy" id="5936"/>
    <lineage>
        <taxon>Eukaryota</taxon>
        <taxon>Sar</taxon>
        <taxon>Alveolata</taxon>
        <taxon>Ciliophora</taxon>
        <taxon>Intramacronucleata</taxon>
        <taxon>Spirotrichea</taxon>
        <taxon>Hypotrichia</taxon>
        <taxon>Euplotida</taxon>
        <taxon>Euplotidae</taxon>
        <taxon>Moneuplotes</taxon>
    </lineage>
</organism>
<name>A0AAD1U5Q2_EUPCR</name>
<dbReference type="EMBL" id="CAMPGE010002165">
    <property type="protein sequence ID" value="CAI2360967.1"/>
    <property type="molecule type" value="Genomic_DNA"/>
</dbReference>